<dbReference type="FunFam" id="3.30.160.60:FF:001289">
    <property type="entry name" value="Zinc finger protein 574"/>
    <property type="match status" value="1"/>
</dbReference>
<keyword evidence="14" id="KW-1185">Reference proteome</keyword>
<evidence type="ECO:0000256" key="5">
    <source>
        <dbReference type="ARBA" id="ARBA00022771"/>
    </source>
</evidence>
<organism evidence="13 14">
    <name type="scientific">Candidula unifasciata</name>
    <dbReference type="NCBI Taxonomy" id="100452"/>
    <lineage>
        <taxon>Eukaryota</taxon>
        <taxon>Metazoa</taxon>
        <taxon>Spiralia</taxon>
        <taxon>Lophotrochozoa</taxon>
        <taxon>Mollusca</taxon>
        <taxon>Gastropoda</taxon>
        <taxon>Heterobranchia</taxon>
        <taxon>Euthyneura</taxon>
        <taxon>Panpulmonata</taxon>
        <taxon>Eupulmonata</taxon>
        <taxon>Stylommatophora</taxon>
        <taxon>Helicina</taxon>
        <taxon>Helicoidea</taxon>
        <taxon>Geomitridae</taxon>
        <taxon>Candidula</taxon>
    </lineage>
</organism>
<keyword evidence="3" id="KW-0479">Metal-binding</keyword>
<keyword evidence="8" id="KW-0238">DNA-binding</keyword>
<evidence type="ECO:0000256" key="7">
    <source>
        <dbReference type="ARBA" id="ARBA00023015"/>
    </source>
</evidence>
<proteinExistence type="inferred from homology"/>
<evidence type="ECO:0000313" key="13">
    <source>
        <dbReference type="EMBL" id="CAG5129638.1"/>
    </source>
</evidence>
<evidence type="ECO:0000313" key="14">
    <source>
        <dbReference type="Proteomes" id="UP000678393"/>
    </source>
</evidence>
<evidence type="ECO:0000256" key="1">
    <source>
        <dbReference type="ARBA" id="ARBA00004123"/>
    </source>
</evidence>
<dbReference type="InterPro" id="IPR013087">
    <property type="entry name" value="Znf_C2H2_type"/>
</dbReference>
<name>A0A8S3ZP82_9EUPU</name>
<keyword evidence="7" id="KW-0805">Transcription regulation</keyword>
<evidence type="ECO:0000256" key="10">
    <source>
        <dbReference type="ARBA" id="ARBA00023242"/>
    </source>
</evidence>
<feature type="domain" description="C2H2-type" evidence="12">
    <location>
        <begin position="4"/>
        <end position="31"/>
    </location>
</feature>
<dbReference type="PROSITE" id="PS00028">
    <property type="entry name" value="ZINC_FINGER_C2H2_1"/>
    <property type="match status" value="3"/>
</dbReference>
<dbReference type="AlphaFoldDB" id="A0A8S3ZP82"/>
<comment type="subcellular location">
    <subcellularLocation>
        <location evidence="1">Nucleus</location>
    </subcellularLocation>
</comment>
<dbReference type="OrthoDB" id="3437960at2759"/>
<dbReference type="EMBL" id="CAJHNH020003602">
    <property type="protein sequence ID" value="CAG5129638.1"/>
    <property type="molecule type" value="Genomic_DNA"/>
</dbReference>
<evidence type="ECO:0000256" key="3">
    <source>
        <dbReference type="ARBA" id="ARBA00022723"/>
    </source>
</evidence>
<evidence type="ECO:0000256" key="8">
    <source>
        <dbReference type="ARBA" id="ARBA00023125"/>
    </source>
</evidence>
<feature type="domain" description="C2H2-type" evidence="12">
    <location>
        <begin position="60"/>
        <end position="82"/>
    </location>
</feature>
<dbReference type="PANTHER" id="PTHR16515:SF37">
    <property type="entry name" value="PR DOMAIN ZINC FINGER PROTEIN 2"/>
    <property type="match status" value="1"/>
</dbReference>
<dbReference type="FunFam" id="3.30.160.60:FF:000303">
    <property type="entry name" value="Zinc finger protein 41"/>
    <property type="match status" value="1"/>
</dbReference>
<accession>A0A8S3ZP82</accession>
<dbReference type="Proteomes" id="UP000678393">
    <property type="component" value="Unassembled WGS sequence"/>
</dbReference>
<protein>
    <recommendedName>
        <fullName evidence="12">C2H2-type domain-containing protein</fullName>
    </recommendedName>
</protein>
<dbReference type="GO" id="GO:0005634">
    <property type="term" value="C:nucleus"/>
    <property type="evidence" value="ECO:0007669"/>
    <property type="project" value="UniProtKB-SubCell"/>
</dbReference>
<dbReference type="GO" id="GO:0008270">
    <property type="term" value="F:zinc ion binding"/>
    <property type="evidence" value="ECO:0007669"/>
    <property type="project" value="UniProtKB-KW"/>
</dbReference>
<dbReference type="InterPro" id="IPR036236">
    <property type="entry name" value="Znf_C2H2_sf"/>
</dbReference>
<reference evidence="13" key="1">
    <citation type="submission" date="2021-04" db="EMBL/GenBank/DDBJ databases">
        <authorList>
            <consortium name="Molecular Ecology Group"/>
        </authorList>
    </citation>
    <scope>NUCLEOTIDE SEQUENCE</scope>
</reference>
<keyword evidence="6" id="KW-0862">Zinc</keyword>
<dbReference type="SMART" id="SM00355">
    <property type="entry name" value="ZnF_C2H2"/>
    <property type="match status" value="3"/>
</dbReference>
<dbReference type="FunFam" id="3.30.160.60:FF:002737">
    <property type="entry name" value="AGAP008430-PA"/>
    <property type="match status" value="1"/>
</dbReference>
<comment type="caution">
    <text evidence="13">The sequence shown here is derived from an EMBL/GenBank/DDBJ whole genome shotgun (WGS) entry which is preliminary data.</text>
</comment>
<feature type="non-terminal residue" evidence="13">
    <location>
        <position position="1"/>
    </location>
</feature>
<gene>
    <name evidence="13" type="ORF">CUNI_LOCUS15196</name>
</gene>
<dbReference type="GO" id="GO:1990837">
    <property type="term" value="F:sequence-specific double-stranded DNA binding"/>
    <property type="evidence" value="ECO:0007669"/>
    <property type="project" value="UniProtKB-ARBA"/>
</dbReference>
<keyword evidence="9" id="KW-0804">Transcription</keyword>
<dbReference type="InterPro" id="IPR050331">
    <property type="entry name" value="Zinc_finger"/>
</dbReference>
<evidence type="ECO:0000256" key="2">
    <source>
        <dbReference type="ARBA" id="ARBA00006991"/>
    </source>
</evidence>
<evidence type="ECO:0000256" key="4">
    <source>
        <dbReference type="ARBA" id="ARBA00022737"/>
    </source>
</evidence>
<dbReference type="GO" id="GO:0006357">
    <property type="term" value="P:regulation of transcription by RNA polymerase II"/>
    <property type="evidence" value="ECO:0007669"/>
    <property type="project" value="UniProtKB-ARBA"/>
</dbReference>
<comment type="similarity">
    <text evidence="2">Belongs to the krueppel C2H2-type zinc-finger protein family.</text>
</comment>
<dbReference type="PROSITE" id="PS50157">
    <property type="entry name" value="ZINC_FINGER_C2H2_2"/>
    <property type="match status" value="3"/>
</dbReference>
<evidence type="ECO:0000256" key="11">
    <source>
        <dbReference type="PROSITE-ProRule" id="PRU00042"/>
    </source>
</evidence>
<sequence>EKPHKCDLCAKSFPTPGDLRSHMYIHNGSWPFRCEVCNRGFSKQTNLKNHMLLHSGNKPHECSRCGKKFALLCNLKTHVKTHETVVTSFRFLSIDLYASTFSRYLLKYFTNIPYILYM</sequence>
<dbReference type="Pfam" id="PF00096">
    <property type="entry name" value="zf-C2H2"/>
    <property type="match status" value="3"/>
</dbReference>
<keyword evidence="5 11" id="KW-0863">Zinc-finger</keyword>
<feature type="domain" description="C2H2-type" evidence="12">
    <location>
        <begin position="32"/>
        <end position="59"/>
    </location>
</feature>
<dbReference type="SUPFAM" id="SSF57667">
    <property type="entry name" value="beta-beta-alpha zinc fingers"/>
    <property type="match status" value="2"/>
</dbReference>
<keyword evidence="4" id="KW-0677">Repeat</keyword>
<dbReference type="PANTHER" id="PTHR16515">
    <property type="entry name" value="PR DOMAIN ZINC FINGER PROTEIN"/>
    <property type="match status" value="1"/>
</dbReference>
<evidence type="ECO:0000259" key="12">
    <source>
        <dbReference type="PROSITE" id="PS50157"/>
    </source>
</evidence>
<keyword evidence="10" id="KW-0539">Nucleus</keyword>
<evidence type="ECO:0000256" key="6">
    <source>
        <dbReference type="ARBA" id="ARBA00022833"/>
    </source>
</evidence>
<dbReference type="Gene3D" id="3.30.160.60">
    <property type="entry name" value="Classic Zinc Finger"/>
    <property type="match status" value="3"/>
</dbReference>
<evidence type="ECO:0000256" key="9">
    <source>
        <dbReference type="ARBA" id="ARBA00023163"/>
    </source>
</evidence>